<keyword evidence="1" id="KW-0812">Transmembrane</keyword>
<accession>A0A5B9W358</accession>
<evidence type="ECO:0000256" key="1">
    <source>
        <dbReference type="SAM" id="Phobius"/>
    </source>
</evidence>
<keyword evidence="1" id="KW-1133">Transmembrane helix</keyword>
<keyword evidence="3" id="KW-1185">Reference proteome</keyword>
<dbReference type="RefSeq" id="WP_148594573.1">
    <property type="nucleotide sequence ID" value="NZ_CP042997.1"/>
</dbReference>
<sequence length="221" mass="22564">MDLLESEVGPSIGAPGPAGSLPSLAGWFLRLWLTFAAACLLPSLGIAIASGEPAPVFALAVVLPAMLAFVFVVVTVLSQAAFAAFGWLIEAGLRRLVLRAYHRGKSRHPPKGVDLEQWADADSDCPRGVAELMIDAAAGMLAGLAFGLFLALLFGATAWLVGATRDGGPGPILLFGGVVGAVFGAGGAVLGLSHGTTAQRLRAAARLGTLLKAASPRDDLE</sequence>
<gene>
    <name evidence="2" type="ORF">OJF2_32280</name>
</gene>
<dbReference type="KEGG" id="agv:OJF2_32280"/>
<feature type="transmembrane region" description="Helical" evidence="1">
    <location>
        <begin position="56"/>
        <end position="74"/>
    </location>
</feature>
<dbReference type="AlphaFoldDB" id="A0A5B9W358"/>
<evidence type="ECO:0000313" key="2">
    <source>
        <dbReference type="EMBL" id="QEH34687.1"/>
    </source>
</evidence>
<organism evidence="2 3">
    <name type="scientific">Aquisphaera giovannonii</name>
    <dbReference type="NCBI Taxonomy" id="406548"/>
    <lineage>
        <taxon>Bacteria</taxon>
        <taxon>Pseudomonadati</taxon>
        <taxon>Planctomycetota</taxon>
        <taxon>Planctomycetia</taxon>
        <taxon>Isosphaerales</taxon>
        <taxon>Isosphaeraceae</taxon>
        <taxon>Aquisphaera</taxon>
    </lineage>
</organism>
<evidence type="ECO:0000313" key="3">
    <source>
        <dbReference type="Proteomes" id="UP000324233"/>
    </source>
</evidence>
<name>A0A5B9W358_9BACT</name>
<proteinExistence type="predicted"/>
<reference evidence="2 3" key="1">
    <citation type="submission" date="2019-08" db="EMBL/GenBank/DDBJ databases">
        <title>Deep-cultivation of Planctomycetes and their phenomic and genomic characterization uncovers novel biology.</title>
        <authorList>
            <person name="Wiegand S."/>
            <person name="Jogler M."/>
            <person name="Boedeker C."/>
            <person name="Pinto D."/>
            <person name="Vollmers J."/>
            <person name="Rivas-Marin E."/>
            <person name="Kohn T."/>
            <person name="Peeters S.H."/>
            <person name="Heuer A."/>
            <person name="Rast P."/>
            <person name="Oberbeckmann S."/>
            <person name="Bunk B."/>
            <person name="Jeske O."/>
            <person name="Meyerdierks A."/>
            <person name="Storesund J.E."/>
            <person name="Kallscheuer N."/>
            <person name="Luecker S."/>
            <person name="Lage O.M."/>
            <person name="Pohl T."/>
            <person name="Merkel B.J."/>
            <person name="Hornburger P."/>
            <person name="Mueller R.-W."/>
            <person name="Bruemmer F."/>
            <person name="Labrenz M."/>
            <person name="Spormann A.M."/>
            <person name="Op den Camp H."/>
            <person name="Overmann J."/>
            <person name="Amann R."/>
            <person name="Jetten M.S.M."/>
            <person name="Mascher T."/>
            <person name="Medema M.H."/>
            <person name="Devos D.P."/>
            <person name="Kaster A.-K."/>
            <person name="Ovreas L."/>
            <person name="Rohde M."/>
            <person name="Galperin M.Y."/>
            <person name="Jogler C."/>
        </authorList>
    </citation>
    <scope>NUCLEOTIDE SEQUENCE [LARGE SCALE GENOMIC DNA]</scope>
    <source>
        <strain evidence="2 3">OJF2</strain>
    </source>
</reference>
<dbReference type="Proteomes" id="UP000324233">
    <property type="component" value="Chromosome"/>
</dbReference>
<keyword evidence="1" id="KW-0472">Membrane</keyword>
<feature type="transmembrane region" description="Helical" evidence="1">
    <location>
        <begin position="136"/>
        <end position="160"/>
    </location>
</feature>
<feature type="transmembrane region" description="Helical" evidence="1">
    <location>
        <begin position="80"/>
        <end position="97"/>
    </location>
</feature>
<dbReference type="EMBL" id="CP042997">
    <property type="protein sequence ID" value="QEH34687.1"/>
    <property type="molecule type" value="Genomic_DNA"/>
</dbReference>
<feature type="transmembrane region" description="Helical" evidence="1">
    <location>
        <begin position="27"/>
        <end position="49"/>
    </location>
</feature>
<protein>
    <submittedName>
        <fullName evidence="2">Uncharacterized protein</fullName>
    </submittedName>
</protein>
<feature type="transmembrane region" description="Helical" evidence="1">
    <location>
        <begin position="172"/>
        <end position="192"/>
    </location>
</feature>